<name>A0AAD1UR93_EUPCR</name>
<feature type="compositionally biased region" description="Basic and acidic residues" evidence="1">
    <location>
        <begin position="855"/>
        <end position="866"/>
    </location>
</feature>
<feature type="region of interest" description="Disordered" evidence="1">
    <location>
        <begin position="539"/>
        <end position="601"/>
    </location>
</feature>
<feature type="compositionally biased region" description="Low complexity" evidence="1">
    <location>
        <begin position="561"/>
        <end position="572"/>
    </location>
</feature>
<feature type="region of interest" description="Disordered" evidence="1">
    <location>
        <begin position="145"/>
        <end position="177"/>
    </location>
</feature>
<proteinExistence type="predicted"/>
<evidence type="ECO:0000313" key="3">
    <source>
        <dbReference type="Proteomes" id="UP001295684"/>
    </source>
</evidence>
<feature type="compositionally biased region" description="Basic and acidic residues" evidence="1">
    <location>
        <begin position="483"/>
        <end position="493"/>
    </location>
</feature>
<feature type="compositionally biased region" description="Basic residues" evidence="1">
    <location>
        <begin position="831"/>
        <end position="840"/>
    </location>
</feature>
<evidence type="ECO:0000256" key="1">
    <source>
        <dbReference type="SAM" id="MobiDB-lite"/>
    </source>
</evidence>
<dbReference type="EMBL" id="CAMPGE010013019">
    <property type="protein sequence ID" value="CAI2371765.1"/>
    <property type="molecule type" value="Genomic_DNA"/>
</dbReference>
<feature type="compositionally biased region" description="Polar residues" evidence="1">
    <location>
        <begin position="155"/>
        <end position="169"/>
    </location>
</feature>
<feature type="region of interest" description="Disordered" evidence="1">
    <location>
        <begin position="421"/>
        <end position="444"/>
    </location>
</feature>
<organism evidence="2 3">
    <name type="scientific">Euplotes crassus</name>
    <dbReference type="NCBI Taxonomy" id="5936"/>
    <lineage>
        <taxon>Eukaryota</taxon>
        <taxon>Sar</taxon>
        <taxon>Alveolata</taxon>
        <taxon>Ciliophora</taxon>
        <taxon>Intramacronucleata</taxon>
        <taxon>Spirotrichea</taxon>
        <taxon>Hypotrichia</taxon>
        <taxon>Euplotida</taxon>
        <taxon>Euplotidae</taxon>
        <taxon>Moneuplotes</taxon>
    </lineage>
</organism>
<feature type="compositionally biased region" description="Basic residues" evidence="1">
    <location>
        <begin position="590"/>
        <end position="599"/>
    </location>
</feature>
<reference evidence="2" key="1">
    <citation type="submission" date="2023-07" db="EMBL/GenBank/DDBJ databases">
        <authorList>
            <consortium name="AG Swart"/>
            <person name="Singh M."/>
            <person name="Singh A."/>
            <person name="Seah K."/>
            <person name="Emmerich C."/>
        </authorList>
    </citation>
    <scope>NUCLEOTIDE SEQUENCE</scope>
    <source>
        <strain evidence="2">DP1</strain>
    </source>
</reference>
<keyword evidence="3" id="KW-1185">Reference proteome</keyword>
<accession>A0AAD1UR93</accession>
<feature type="region of interest" description="Disordered" evidence="1">
    <location>
        <begin position="457"/>
        <end position="520"/>
    </location>
</feature>
<feature type="region of interest" description="Disordered" evidence="1">
    <location>
        <begin position="827"/>
        <end position="866"/>
    </location>
</feature>
<protein>
    <submittedName>
        <fullName evidence="2">Uncharacterized protein</fullName>
    </submittedName>
</protein>
<dbReference type="AlphaFoldDB" id="A0AAD1UR93"/>
<feature type="compositionally biased region" description="Polar residues" evidence="1">
    <location>
        <begin position="457"/>
        <end position="471"/>
    </location>
</feature>
<sequence>MSKNILPKANLRCRRTRNNYLTEARERVLKSVPVNRSFLDRGFRSGGVCRKRKILSNMRSRIRPIRVSRDPSTERNISPWKWKESRANKIQMINHTIEKAKIDHWKTQLTDVKLQHIDCFSERETNLSVINYNVNKRISETAMKLENSSDSSSDCPVNSKKNSKFSVTQTRRKKPVKKNISEVPSVFTNMDMSTNVNTNMNNFDKKIHVPSDKPNVVKALNLAKRRCKYKCAKLKIGSIKNFSPNSQQSINHMIQDVLSRTNIKPKAQNNPLKIETYEKISLRKDKKAWSTYRNMKKKTTYPVKESTIPYEILFNPDIDEVRNEEMIQNQKVKPITFHIEETDGGKNVKYEVEGGGKIFETMVVRQNEEVFFNFLNDFSSNKSQLKKMKTRIEQLQRRGTKKMNTFRSGLRHISPVKQFSGLLPPSASSVSPHKHRISHFQHSSRVIQPIPKLKTFASRQSVGSRESQDYSFSPIKVTAPKLSDTEKEPEKPKGGLKKKLSRSFRGSRNFEDSSVSSNRDSLSCRSSIISLKITHCEAKEEPPVSMGRSKDLEIVDESEPSSESSSSSGSDSENLHIGVSSKNHNLTVKPNKHPRKSQSKKVSLVGLLRNGIQRSASPCQKEVPLKKSSCLVKSTRKVPQRLSAQKKRSIFMNKMRSVGMSKIQEGVKLEKKGSEFTIKKGNQNKFRVQIPKNIMFKKYQSIIQEMGNGKQSRMSTIRDHSVTSEEDDIVSAINQAQDPKTGMFFFDIENPNKIIQRVLQPKKEKKKVLKKNIIDQSLKPKYGAKWYITPKNWNKTYKDELSKKDKTEEVEKKEKLKTNSTLHKLIETHKLSTKKKSQLKKKSEGSFSDASDFETNSKDSIENFEDQMMKVIDKEK</sequence>
<comment type="caution">
    <text evidence="2">The sequence shown here is derived from an EMBL/GenBank/DDBJ whole genome shotgun (WGS) entry which is preliminary data.</text>
</comment>
<evidence type="ECO:0000313" key="2">
    <source>
        <dbReference type="EMBL" id="CAI2371765.1"/>
    </source>
</evidence>
<dbReference type="Proteomes" id="UP001295684">
    <property type="component" value="Unassembled WGS sequence"/>
</dbReference>
<gene>
    <name evidence="2" type="ORF">ECRASSUSDP1_LOCUS13090</name>
</gene>
<feature type="compositionally biased region" description="Basic and acidic residues" evidence="1">
    <location>
        <begin position="539"/>
        <end position="553"/>
    </location>
</feature>